<dbReference type="AlphaFoldDB" id="A0AAE3P660"/>
<gene>
    <name evidence="1" type="ORF">OD816_001279</name>
</gene>
<accession>A0AAE3P660</accession>
<name>A0AAE3P660_9BACT</name>
<dbReference type="EMBL" id="JAPHEG010000005">
    <property type="protein sequence ID" value="MDF2954034.1"/>
    <property type="molecule type" value="Genomic_DNA"/>
</dbReference>
<evidence type="ECO:0008006" key="3">
    <source>
        <dbReference type="Google" id="ProtNLM"/>
    </source>
</evidence>
<evidence type="ECO:0000313" key="1">
    <source>
        <dbReference type="EMBL" id="MDF2954034.1"/>
    </source>
</evidence>
<organism evidence="1 2">
    <name type="scientific">Candidatus Thermodesulfobacterium syntrophicum</name>
    <dbReference type="NCBI Taxonomy" id="3060442"/>
    <lineage>
        <taxon>Bacteria</taxon>
        <taxon>Pseudomonadati</taxon>
        <taxon>Thermodesulfobacteriota</taxon>
        <taxon>Thermodesulfobacteria</taxon>
        <taxon>Thermodesulfobacteriales</taxon>
        <taxon>Thermodesulfobacteriaceae</taxon>
        <taxon>Thermodesulfobacterium</taxon>
    </lineage>
</organism>
<sequence length="276" mass="32151">MDKINLSNKLKISVLTRNIQLGSLKYLPQPLKIDLNKTLEKALIFYRQNFLKGTLKVLNDQEILLLKSSKDPNFSEGELLIIIIPQNEIRYVFQTLVKEVTQEGYILKILNPRYDKRLILKNPISVFASYIPHNLFLNFLQKNYFLIRNSNFSLENASELKDLQFYDLIFNENNQIDDEFKKAINTSQIQGEVVDISSGGLCIKISTALNIPENTHLIYTKFEISTKNKSIKFGLLCHLKNHRLEGRNTFMHLAFLIPFKPEVWHKIEEILKPLVK</sequence>
<dbReference type="Proteomes" id="UP001144110">
    <property type="component" value="Unassembled WGS sequence"/>
</dbReference>
<comment type="caution">
    <text evidence="1">The sequence shown here is derived from an EMBL/GenBank/DDBJ whole genome shotgun (WGS) entry which is preliminary data.</text>
</comment>
<reference evidence="1" key="1">
    <citation type="submission" date="2022-11" db="EMBL/GenBank/DDBJ databases">
        <title>Candidatus Alkanophaga archaea from heated hydrothermal vent sediment oxidize petroleum alkanes.</title>
        <authorList>
            <person name="Zehnle H."/>
            <person name="Laso-Perez R."/>
            <person name="Lipp J."/>
            <person name="Teske A."/>
            <person name="Wegener G."/>
        </authorList>
    </citation>
    <scope>NUCLEOTIDE SEQUENCE</scope>
    <source>
        <strain evidence="1">MCA70</strain>
    </source>
</reference>
<protein>
    <recommendedName>
        <fullName evidence="3">PilZ domain-containing protein</fullName>
    </recommendedName>
</protein>
<evidence type="ECO:0000313" key="2">
    <source>
        <dbReference type="Proteomes" id="UP001144110"/>
    </source>
</evidence>
<proteinExistence type="predicted"/>